<dbReference type="Proteomes" id="UP000005408">
    <property type="component" value="Unassembled WGS sequence"/>
</dbReference>
<feature type="signal peptide" evidence="1">
    <location>
        <begin position="1"/>
        <end position="23"/>
    </location>
</feature>
<feature type="chain" id="PRO_5036499059" evidence="1">
    <location>
        <begin position="24"/>
        <end position="98"/>
    </location>
</feature>
<keyword evidence="1" id="KW-0732">Signal</keyword>
<protein>
    <submittedName>
        <fullName evidence="2">Uncharacterized protein</fullName>
    </submittedName>
</protein>
<dbReference type="AlphaFoldDB" id="A0A8W8IEF8"/>
<keyword evidence="3" id="KW-1185">Reference proteome</keyword>
<dbReference type="EnsemblMetazoa" id="G13788.1">
    <property type="protein sequence ID" value="G13788.1:cds"/>
    <property type="gene ID" value="G13788"/>
</dbReference>
<evidence type="ECO:0000256" key="1">
    <source>
        <dbReference type="SAM" id="SignalP"/>
    </source>
</evidence>
<proteinExistence type="predicted"/>
<organism evidence="2 3">
    <name type="scientific">Magallana gigas</name>
    <name type="common">Pacific oyster</name>
    <name type="synonym">Crassostrea gigas</name>
    <dbReference type="NCBI Taxonomy" id="29159"/>
    <lineage>
        <taxon>Eukaryota</taxon>
        <taxon>Metazoa</taxon>
        <taxon>Spiralia</taxon>
        <taxon>Lophotrochozoa</taxon>
        <taxon>Mollusca</taxon>
        <taxon>Bivalvia</taxon>
        <taxon>Autobranchia</taxon>
        <taxon>Pteriomorphia</taxon>
        <taxon>Ostreida</taxon>
        <taxon>Ostreoidea</taxon>
        <taxon>Ostreidae</taxon>
        <taxon>Magallana</taxon>
    </lineage>
</organism>
<sequence>MALYGHIRLLSVLLGAFLSFCLPLYECKKLDGYRFPVYSTELCPRNQTEWNERSSAINCTEDNGYLCFPNEKFTQLLEFCHRARFIWIEEGTLFATKR</sequence>
<evidence type="ECO:0000313" key="3">
    <source>
        <dbReference type="Proteomes" id="UP000005408"/>
    </source>
</evidence>
<accession>A0A8W8IEF8</accession>
<reference evidence="2" key="1">
    <citation type="submission" date="2022-08" db="UniProtKB">
        <authorList>
            <consortium name="EnsemblMetazoa"/>
        </authorList>
    </citation>
    <scope>IDENTIFICATION</scope>
    <source>
        <strain evidence="2">05x7-T-G4-1.051#20</strain>
    </source>
</reference>
<evidence type="ECO:0000313" key="2">
    <source>
        <dbReference type="EnsemblMetazoa" id="G13788.1:cds"/>
    </source>
</evidence>
<name>A0A8W8IEF8_MAGGI</name>